<sequence length="33" mass="3501">MKAFRAKLVARVVQIAETGSEIMAVVQSGLLLA</sequence>
<organism evidence="2 3">
    <name type="scientific">Chlamydia ibidis 10-1398/6</name>
    <dbReference type="NCBI Taxonomy" id="1046581"/>
    <lineage>
        <taxon>Bacteria</taxon>
        <taxon>Pseudomonadati</taxon>
        <taxon>Chlamydiota</taxon>
        <taxon>Chlamydiia</taxon>
        <taxon>Chlamydiales</taxon>
        <taxon>Chlamydiaceae</taxon>
        <taxon>Chlamydia/Chlamydophila group</taxon>
        <taxon>Chlamydia</taxon>
    </lineage>
</organism>
<protein>
    <submittedName>
        <fullName evidence="2">Uncharacterized protein</fullName>
    </submittedName>
</protein>
<comment type="caution">
    <text evidence="2">The sequence shown here is derived from an EMBL/GenBank/DDBJ whole genome shotgun (WGS) entry which is preliminary data.</text>
</comment>
<dbReference type="Proteomes" id="UP000016064">
    <property type="component" value="Unassembled WGS sequence"/>
</dbReference>
<reference evidence="2 3" key="1">
    <citation type="submission" date="2013-07" db="EMBL/GenBank/DDBJ databases">
        <title>Isolation of a new Chlamydia species from the feral Sacred Ibis (Threskiornis aethiopicus): Chlamydia ibidis.</title>
        <authorList>
            <person name="Vorimore F."/>
            <person name="Hsia R.-C."/>
            <person name="Huot-Creasy H."/>
            <person name="Bastian S."/>
            <person name="Deruyter L."/>
            <person name="Passet A."/>
            <person name="Sachse K."/>
            <person name="Bavoil P."/>
            <person name="Myers G."/>
            <person name="Laroucau K."/>
        </authorList>
    </citation>
    <scope>NUCLEOTIDE SEQUENCE [LARGE SCALE GENOMIC DNA]</scope>
    <source>
        <strain evidence="2 3">10-1398/6</strain>
    </source>
</reference>
<dbReference type="EMBL" id="APJW01000001">
    <property type="protein sequence ID" value="EQM63199.1"/>
    <property type="molecule type" value="Genomic_DNA"/>
</dbReference>
<evidence type="ECO:0000313" key="3">
    <source>
        <dbReference type="Proteomes" id="UP000016064"/>
    </source>
</evidence>
<name>A0ABP2XG21_9CHLA</name>
<accession>A0ABP2XG21</accession>
<gene>
    <name evidence="2" type="ORF">H359_0446</name>
    <name evidence="1" type="ORF">H359_0758</name>
</gene>
<evidence type="ECO:0000313" key="1">
    <source>
        <dbReference type="EMBL" id="EQM62359.1"/>
    </source>
</evidence>
<dbReference type="EMBL" id="APJW01000003">
    <property type="protein sequence ID" value="EQM62359.1"/>
    <property type="molecule type" value="Genomic_DNA"/>
</dbReference>
<proteinExistence type="predicted"/>
<feature type="non-terminal residue" evidence="2">
    <location>
        <position position="33"/>
    </location>
</feature>
<evidence type="ECO:0000313" key="2">
    <source>
        <dbReference type="EMBL" id="EQM63199.1"/>
    </source>
</evidence>
<keyword evidence="3" id="KW-1185">Reference proteome</keyword>